<evidence type="ECO:0000256" key="2">
    <source>
        <dbReference type="ARBA" id="ARBA00001947"/>
    </source>
</evidence>
<feature type="chain" id="PRO_5045598018" description="Aminopeptidase N" evidence="12">
    <location>
        <begin position="22"/>
        <end position="527"/>
    </location>
</feature>
<evidence type="ECO:0000259" key="13">
    <source>
        <dbReference type="Pfam" id="PF01433"/>
    </source>
</evidence>
<evidence type="ECO:0000256" key="1">
    <source>
        <dbReference type="ARBA" id="ARBA00000098"/>
    </source>
</evidence>
<dbReference type="Gene3D" id="2.60.40.1730">
    <property type="entry name" value="tricorn interacting facor f3 domain"/>
    <property type="match status" value="1"/>
</dbReference>
<feature type="signal peptide" evidence="12">
    <location>
        <begin position="1"/>
        <end position="21"/>
    </location>
</feature>
<name>A0ABP7X3M2_9SPHI</name>
<evidence type="ECO:0000256" key="3">
    <source>
        <dbReference type="ARBA" id="ARBA00010136"/>
    </source>
</evidence>
<dbReference type="PANTHER" id="PTHR11533">
    <property type="entry name" value="PROTEASE M1 ZINC METALLOPROTEASE"/>
    <property type="match status" value="1"/>
</dbReference>
<comment type="cofactor">
    <cofactor evidence="2">
        <name>Zn(2+)</name>
        <dbReference type="ChEBI" id="CHEBI:29105"/>
    </cofactor>
</comment>
<keyword evidence="10" id="KW-0862">Zinc</keyword>
<dbReference type="Gene3D" id="1.10.390.10">
    <property type="entry name" value="Neutral Protease Domain 2"/>
    <property type="match status" value="1"/>
</dbReference>
<keyword evidence="16" id="KW-1185">Reference proteome</keyword>
<keyword evidence="12" id="KW-0732">Signal</keyword>
<dbReference type="InterPro" id="IPR050344">
    <property type="entry name" value="Peptidase_M1_aminopeptidases"/>
</dbReference>
<dbReference type="EC" id="3.4.11.2" evidence="4"/>
<evidence type="ECO:0000259" key="14">
    <source>
        <dbReference type="Pfam" id="PF17900"/>
    </source>
</evidence>
<dbReference type="Pfam" id="PF01433">
    <property type="entry name" value="Peptidase_M1"/>
    <property type="match status" value="1"/>
</dbReference>
<dbReference type="EMBL" id="BAABCV010000012">
    <property type="protein sequence ID" value="GAA4103284.1"/>
    <property type="molecule type" value="Genomic_DNA"/>
</dbReference>
<evidence type="ECO:0000256" key="10">
    <source>
        <dbReference type="ARBA" id="ARBA00022833"/>
    </source>
</evidence>
<dbReference type="InterPro" id="IPR042097">
    <property type="entry name" value="Aminopeptidase_N-like_N_sf"/>
</dbReference>
<evidence type="ECO:0000256" key="4">
    <source>
        <dbReference type="ARBA" id="ARBA00012564"/>
    </source>
</evidence>
<sequence length="527" mass="59732">MNKPTLYFFAGCALFSLSAKAQVPNAPIDVLHYGYNIVLTDANNTIKGKADISVKFLKTPKTFRIDLVRKKSDGRGMTVHRVLEDGKPIRFKQDSTAINISTQAKQNAQKIYTIYYEGIPANGLIIDTNKFGKRTFFGDNWPNRAHNWIPCIDDPADKASVDFTVTAPDHYVVIANGLKESERVLPGRLKKTHWAETAQLPTKVMVIGVADFAVDHPKDVNNIPIYTYVFPQDAMVGFKSYAIAGDILPFYIKKIGPYAYKKLANVQSKTIFGGMENASCIFYFENSTSSKGIEELMAHEIAHQWFGDAVTEKDFHHLWLSEGFATYLTNYYLENKYGIDTLKKRLMADRIKILKFEKRHLEPVIDTAIKTDYMSLLNANSYEKGSWVLHMLRRKLGDGAFWKGLNTYYLKYQGANANTDDFRNVMEQISGQNLKPFFHQWLNTAGHPDLAIKWSYDKKTRIVDMTVDQKQSDLYVFPLEIEIDGAPRTIDITEKSTTVHIAAGKMAPEIKIDPNVNLLANYTVNGV</sequence>
<evidence type="ECO:0000256" key="8">
    <source>
        <dbReference type="ARBA" id="ARBA00022723"/>
    </source>
</evidence>
<dbReference type="InterPro" id="IPR027268">
    <property type="entry name" value="Peptidase_M4/M1_CTD_sf"/>
</dbReference>
<dbReference type="PRINTS" id="PR00756">
    <property type="entry name" value="ALADIPTASE"/>
</dbReference>
<dbReference type="InterPro" id="IPR001930">
    <property type="entry name" value="Peptidase_M1"/>
</dbReference>
<dbReference type="InterPro" id="IPR014782">
    <property type="entry name" value="Peptidase_M1_dom"/>
</dbReference>
<protein>
    <recommendedName>
        <fullName evidence="5">Aminopeptidase N</fullName>
        <ecNumber evidence="4">3.4.11.2</ecNumber>
    </recommendedName>
</protein>
<evidence type="ECO:0000313" key="16">
    <source>
        <dbReference type="Proteomes" id="UP001500841"/>
    </source>
</evidence>
<dbReference type="SUPFAM" id="SSF55486">
    <property type="entry name" value="Metalloproteases ('zincins'), catalytic domain"/>
    <property type="match status" value="1"/>
</dbReference>
<evidence type="ECO:0000313" key="15">
    <source>
        <dbReference type="EMBL" id="GAA4103284.1"/>
    </source>
</evidence>
<dbReference type="RefSeq" id="WP_345106494.1">
    <property type="nucleotide sequence ID" value="NZ_BAABCV010000012.1"/>
</dbReference>
<organism evidence="15 16">
    <name type="scientific">Mucilaginibacter panaciglaebae</name>
    <dbReference type="NCBI Taxonomy" id="502331"/>
    <lineage>
        <taxon>Bacteria</taxon>
        <taxon>Pseudomonadati</taxon>
        <taxon>Bacteroidota</taxon>
        <taxon>Sphingobacteriia</taxon>
        <taxon>Sphingobacteriales</taxon>
        <taxon>Sphingobacteriaceae</taxon>
        <taxon>Mucilaginibacter</taxon>
    </lineage>
</organism>
<gene>
    <name evidence="15" type="ORF">GCM10022392_30720</name>
</gene>
<feature type="domain" description="Aminopeptidase N-like N-terminal" evidence="14">
    <location>
        <begin position="32"/>
        <end position="202"/>
    </location>
</feature>
<evidence type="ECO:0000256" key="5">
    <source>
        <dbReference type="ARBA" id="ARBA00015611"/>
    </source>
</evidence>
<evidence type="ECO:0000256" key="12">
    <source>
        <dbReference type="SAM" id="SignalP"/>
    </source>
</evidence>
<evidence type="ECO:0000256" key="7">
    <source>
        <dbReference type="ARBA" id="ARBA00022670"/>
    </source>
</evidence>
<dbReference type="CDD" id="cd09603">
    <property type="entry name" value="M1_APN_like"/>
    <property type="match status" value="1"/>
</dbReference>
<comment type="similarity">
    <text evidence="3">Belongs to the peptidase M1 family.</text>
</comment>
<dbReference type="PANTHER" id="PTHR11533:SF174">
    <property type="entry name" value="PUROMYCIN-SENSITIVE AMINOPEPTIDASE-RELATED"/>
    <property type="match status" value="1"/>
</dbReference>
<keyword evidence="9" id="KW-0378">Hydrolase</keyword>
<dbReference type="Proteomes" id="UP001500841">
    <property type="component" value="Unassembled WGS sequence"/>
</dbReference>
<feature type="domain" description="Peptidase M1 membrane alanine aminopeptidase" evidence="13">
    <location>
        <begin position="256"/>
        <end position="441"/>
    </location>
</feature>
<evidence type="ECO:0000256" key="11">
    <source>
        <dbReference type="ARBA" id="ARBA00023049"/>
    </source>
</evidence>
<dbReference type="Pfam" id="PF17900">
    <property type="entry name" value="Peptidase_M1_N"/>
    <property type="match status" value="1"/>
</dbReference>
<dbReference type="InterPro" id="IPR045357">
    <property type="entry name" value="Aminopeptidase_N-like_N"/>
</dbReference>
<comment type="caution">
    <text evidence="15">The sequence shown here is derived from an EMBL/GenBank/DDBJ whole genome shotgun (WGS) entry which is preliminary data.</text>
</comment>
<proteinExistence type="inferred from homology"/>
<evidence type="ECO:0000256" key="6">
    <source>
        <dbReference type="ARBA" id="ARBA00022438"/>
    </source>
</evidence>
<evidence type="ECO:0000256" key="9">
    <source>
        <dbReference type="ARBA" id="ARBA00022801"/>
    </source>
</evidence>
<comment type="catalytic activity">
    <reaction evidence="1">
        <text>Release of an N-terminal amino acid, Xaa-|-Yaa- from a peptide, amide or arylamide. Xaa is preferably Ala, but may be most amino acids including Pro (slow action). When a terminal hydrophobic residue is followed by a prolyl residue, the two may be released as an intact Xaa-Pro dipeptide.</text>
        <dbReference type="EC" id="3.4.11.2"/>
    </reaction>
</comment>
<keyword evidence="6" id="KW-0031">Aminopeptidase</keyword>
<dbReference type="SUPFAM" id="SSF63737">
    <property type="entry name" value="Leukotriene A4 hydrolase N-terminal domain"/>
    <property type="match status" value="1"/>
</dbReference>
<keyword evidence="7" id="KW-0645">Protease</keyword>
<reference evidence="16" key="1">
    <citation type="journal article" date="2019" name="Int. J. Syst. Evol. Microbiol.">
        <title>The Global Catalogue of Microorganisms (GCM) 10K type strain sequencing project: providing services to taxonomists for standard genome sequencing and annotation.</title>
        <authorList>
            <consortium name="The Broad Institute Genomics Platform"/>
            <consortium name="The Broad Institute Genome Sequencing Center for Infectious Disease"/>
            <person name="Wu L."/>
            <person name="Ma J."/>
        </authorList>
    </citation>
    <scope>NUCLEOTIDE SEQUENCE [LARGE SCALE GENOMIC DNA]</scope>
    <source>
        <strain evidence="16">JCM 17085</strain>
    </source>
</reference>
<keyword evidence="11" id="KW-0482">Metalloprotease</keyword>
<keyword evidence="8" id="KW-0479">Metal-binding</keyword>
<accession>A0ABP7X3M2</accession>